<reference evidence="8" key="1">
    <citation type="journal article" date="2021" name="PeerJ">
        <title>Extensive microbial diversity within the chicken gut microbiome revealed by metagenomics and culture.</title>
        <authorList>
            <person name="Gilroy R."/>
            <person name="Ravi A."/>
            <person name="Getino M."/>
            <person name="Pursley I."/>
            <person name="Horton D.L."/>
            <person name="Alikhan N.F."/>
            <person name="Baker D."/>
            <person name="Gharbi K."/>
            <person name="Hall N."/>
            <person name="Watson M."/>
            <person name="Adriaenssens E.M."/>
            <person name="Foster-Nyarko E."/>
            <person name="Jarju S."/>
            <person name="Secka A."/>
            <person name="Antonio M."/>
            <person name="Oren A."/>
            <person name="Chaudhuri R.R."/>
            <person name="La Ragione R."/>
            <person name="Hildebrand F."/>
            <person name="Pallen M.J."/>
        </authorList>
    </citation>
    <scope>NUCLEOTIDE SEQUENCE</scope>
    <source>
        <strain evidence="8">Gambia16-554</strain>
    </source>
</reference>
<dbReference type="GO" id="GO:0006412">
    <property type="term" value="P:translation"/>
    <property type="evidence" value="ECO:0007669"/>
    <property type="project" value="UniProtKB-UniRule"/>
</dbReference>
<evidence type="ECO:0000256" key="5">
    <source>
        <dbReference type="ARBA" id="ARBA00023274"/>
    </source>
</evidence>
<keyword evidence="2 7" id="KW-0699">rRNA-binding</keyword>
<evidence type="ECO:0000256" key="4">
    <source>
        <dbReference type="ARBA" id="ARBA00022980"/>
    </source>
</evidence>
<dbReference type="GO" id="GO:0008097">
    <property type="term" value="F:5S rRNA binding"/>
    <property type="evidence" value="ECO:0007669"/>
    <property type="project" value="TreeGrafter"/>
</dbReference>
<dbReference type="FunFam" id="3.30.420.100:FF:000003">
    <property type="entry name" value="50S ribosomal protein L18"/>
    <property type="match status" value="1"/>
</dbReference>
<dbReference type="GO" id="GO:0003735">
    <property type="term" value="F:structural constituent of ribosome"/>
    <property type="evidence" value="ECO:0007669"/>
    <property type="project" value="InterPro"/>
</dbReference>
<organism evidence="8 9">
    <name type="scientific">Candidatus Coprenecus stercoravium</name>
    <dbReference type="NCBI Taxonomy" id="2840735"/>
    <lineage>
        <taxon>Bacteria</taxon>
        <taxon>Pseudomonadati</taxon>
        <taxon>Bacteroidota</taxon>
        <taxon>Bacteroidia</taxon>
        <taxon>Bacteroidales</taxon>
        <taxon>Rikenellaceae</taxon>
        <taxon>Rikenellaceae incertae sedis</taxon>
        <taxon>Candidatus Coprenecus</taxon>
    </lineage>
</organism>
<comment type="caution">
    <text evidence="8">The sequence shown here is derived from an EMBL/GenBank/DDBJ whole genome shotgun (WGS) entry which is preliminary data.</text>
</comment>
<dbReference type="PANTHER" id="PTHR12899:SF3">
    <property type="entry name" value="LARGE RIBOSOMAL SUBUNIT PROTEIN UL18M"/>
    <property type="match status" value="1"/>
</dbReference>
<keyword evidence="5 7" id="KW-0687">Ribonucleoprotein</keyword>
<evidence type="ECO:0000256" key="1">
    <source>
        <dbReference type="ARBA" id="ARBA00007116"/>
    </source>
</evidence>
<dbReference type="PANTHER" id="PTHR12899">
    <property type="entry name" value="39S RIBOSOMAL PROTEIN L18, MITOCHONDRIAL"/>
    <property type="match status" value="1"/>
</dbReference>
<dbReference type="InterPro" id="IPR005484">
    <property type="entry name" value="Ribosomal_uL18_bac/plant/anim"/>
</dbReference>
<dbReference type="AlphaFoldDB" id="A0A9D2K9C1"/>
<comment type="function">
    <text evidence="7">This is one of the proteins that bind and probably mediate the attachment of the 5S RNA into the large ribosomal subunit, where it forms part of the central protuberance.</text>
</comment>
<evidence type="ECO:0000256" key="7">
    <source>
        <dbReference type="HAMAP-Rule" id="MF_01337"/>
    </source>
</evidence>
<dbReference type="NCBIfam" id="TIGR00060">
    <property type="entry name" value="L18_bact"/>
    <property type="match status" value="1"/>
</dbReference>
<proteinExistence type="inferred from homology"/>
<dbReference type="HAMAP" id="MF_01337_B">
    <property type="entry name" value="Ribosomal_uL18_B"/>
    <property type="match status" value="1"/>
</dbReference>
<comment type="similarity">
    <text evidence="1 7">Belongs to the universal ribosomal protein uL18 family.</text>
</comment>
<accession>A0A9D2K9C1</accession>
<evidence type="ECO:0000256" key="2">
    <source>
        <dbReference type="ARBA" id="ARBA00022730"/>
    </source>
</evidence>
<dbReference type="InterPro" id="IPR004389">
    <property type="entry name" value="Ribosomal_uL18_bac-type"/>
</dbReference>
<keyword evidence="3 7" id="KW-0694">RNA-binding</keyword>
<name>A0A9D2K9C1_9BACT</name>
<dbReference type="Pfam" id="PF00861">
    <property type="entry name" value="Ribosomal_L18p"/>
    <property type="match status" value="1"/>
</dbReference>
<keyword evidence="4 7" id="KW-0689">Ribosomal protein</keyword>
<evidence type="ECO:0000313" key="8">
    <source>
        <dbReference type="EMBL" id="HIZ85729.1"/>
    </source>
</evidence>
<dbReference type="CDD" id="cd00432">
    <property type="entry name" value="Ribosomal_L18_L5e"/>
    <property type="match status" value="1"/>
</dbReference>
<evidence type="ECO:0000256" key="3">
    <source>
        <dbReference type="ARBA" id="ARBA00022884"/>
    </source>
</evidence>
<comment type="subunit">
    <text evidence="7">Part of the 50S ribosomal subunit; part of the 5S rRNA/L5/L18/L25 subcomplex. Contacts the 5S and 23S rRNAs.</text>
</comment>
<reference evidence="8" key="2">
    <citation type="submission" date="2021-04" db="EMBL/GenBank/DDBJ databases">
        <authorList>
            <person name="Gilroy R."/>
        </authorList>
    </citation>
    <scope>NUCLEOTIDE SEQUENCE</scope>
    <source>
        <strain evidence="8">Gambia16-554</strain>
    </source>
</reference>
<dbReference type="GO" id="GO:0022625">
    <property type="term" value="C:cytosolic large ribosomal subunit"/>
    <property type="evidence" value="ECO:0007669"/>
    <property type="project" value="TreeGrafter"/>
</dbReference>
<gene>
    <name evidence="7 8" type="primary">rplR</name>
    <name evidence="8" type="ORF">IAC04_04485</name>
</gene>
<dbReference type="Gene3D" id="3.30.420.100">
    <property type="match status" value="1"/>
</dbReference>
<dbReference type="InterPro" id="IPR057268">
    <property type="entry name" value="Ribosomal_L18"/>
</dbReference>
<evidence type="ECO:0000256" key="6">
    <source>
        <dbReference type="ARBA" id="ARBA00035197"/>
    </source>
</evidence>
<evidence type="ECO:0000313" key="9">
    <source>
        <dbReference type="Proteomes" id="UP000824115"/>
    </source>
</evidence>
<sequence length="120" mass="13174">MAMTKIQRRQRIRYRIRKVVSGTPERPRMSVFRSNKQIYVQVIDDTKGVTLASAGSTDKSLAETVKGKTATEVAALVGKLIAERAAEKGISTVSFDRGGYLYHGRVKSLADAAREGGLKF</sequence>
<dbReference type="EMBL" id="DXAW01000082">
    <property type="protein sequence ID" value="HIZ85729.1"/>
    <property type="molecule type" value="Genomic_DNA"/>
</dbReference>
<protein>
    <recommendedName>
        <fullName evidence="6 7">Large ribosomal subunit protein uL18</fullName>
    </recommendedName>
</protein>
<dbReference type="SUPFAM" id="SSF53137">
    <property type="entry name" value="Translational machinery components"/>
    <property type="match status" value="1"/>
</dbReference>
<dbReference type="Proteomes" id="UP000824115">
    <property type="component" value="Unassembled WGS sequence"/>
</dbReference>